<keyword evidence="1" id="KW-0159">Chromosome partition</keyword>
<evidence type="ECO:0000256" key="2">
    <source>
        <dbReference type="SAM" id="MobiDB-lite"/>
    </source>
</evidence>
<dbReference type="Gene3D" id="1.10.10.2830">
    <property type="match status" value="1"/>
</dbReference>
<dbReference type="Pfam" id="PF17762">
    <property type="entry name" value="HTH_ParB"/>
    <property type="match status" value="1"/>
</dbReference>
<accession>A0A7W7RBY4</accession>
<evidence type="ECO:0000259" key="3">
    <source>
        <dbReference type="SMART" id="SM00470"/>
    </source>
</evidence>
<organism evidence="4 5">
    <name type="scientific">Kitasatospora kifunensis</name>
    <name type="common">Streptomyces kifunensis</name>
    <dbReference type="NCBI Taxonomy" id="58351"/>
    <lineage>
        <taxon>Bacteria</taxon>
        <taxon>Bacillati</taxon>
        <taxon>Actinomycetota</taxon>
        <taxon>Actinomycetes</taxon>
        <taxon>Kitasatosporales</taxon>
        <taxon>Streptomycetaceae</taxon>
        <taxon>Kitasatospora</taxon>
    </lineage>
</organism>
<dbReference type="InterPro" id="IPR011991">
    <property type="entry name" value="ArsR-like_HTH"/>
</dbReference>
<feature type="region of interest" description="Disordered" evidence="2">
    <location>
        <begin position="1"/>
        <end position="24"/>
    </location>
</feature>
<keyword evidence="5" id="KW-1185">Reference proteome</keyword>
<dbReference type="Pfam" id="PF02195">
    <property type="entry name" value="ParB_N"/>
    <property type="match status" value="1"/>
</dbReference>
<proteinExistence type="predicted"/>
<evidence type="ECO:0000313" key="5">
    <source>
        <dbReference type="Proteomes" id="UP000540506"/>
    </source>
</evidence>
<dbReference type="InterPro" id="IPR036086">
    <property type="entry name" value="ParB/Sulfiredoxin_sf"/>
</dbReference>
<reference evidence="4 5" key="1">
    <citation type="submission" date="2020-08" db="EMBL/GenBank/DDBJ databases">
        <title>Sequencing the genomes of 1000 actinobacteria strains.</title>
        <authorList>
            <person name="Klenk H.-P."/>
        </authorList>
    </citation>
    <scope>NUCLEOTIDE SEQUENCE [LARGE SCALE GENOMIC DNA]</scope>
    <source>
        <strain evidence="4 5">DSM 41654</strain>
    </source>
</reference>
<dbReference type="SMART" id="SM00470">
    <property type="entry name" value="ParB"/>
    <property type="match status" value="1"/>
</dbReference>
<dbReference type="GO" id="GO:0007059">
    <property type="term" value="P:chromosome segregation"/>
    <property type="evidence" value="ECO:0007669"/>
    <property type="project" value="UniProtKB-KW"/>
</dbReference>
<name>A0A7W7RBY4_KITKI</name>
<dbReference type="CDD" id="cd00090">
    <property type="entry name" value="HTH_ARSR"/>
    <property type="match status" value="1"/>
</dbReference>
<dbReference type="Gene3D" id="3.90.1530.30">
    <property type="match status" value="1"/>
</dbReference>
<protein>
    <submittedName>
        <fullName evidence="4">ParB/RepB/Spo0J family partition protein</fullName>
    </submittedName>
</protein>
<dbReference type="SUPFAM" id="SSF109709">
    <property type="entry name" value="KorB DNA-binding domain-like"/>
    <property type="match status" value="1"/>
</dbReference>
<comment type="caution">
    <text evidence="4">The sequence shown here is derived from an EMBL/GenBank/DDBJ whole genome shotgun (WGS) entry which is preliminary data.</text>
</comment>
<feature type="domain" description="ParB-like N-terminal" evidence="3">
    <location>
        <begin position="56"/>
        <end position="156"/>
    </location>
</feature>
<dbReference type="RefSeq" id="WP_184947313.1">
    <property type="nucleotide sequence ID" value="NZ_JACHJV010000004.1"/>
</dbReference>
<dbReference type="EMBL" id="JACHJV010000004">
    <property type="protein sequence ID" value="MBB4929166.1"/>
    <property type="molecule type" value="Genomic_DNA"/>
</dbReference>
<evidence type="ECO:0000256" key="1">
    <source>
        <dbReference type="ARBA" id="ARBA00022829"/>
    </source>
</evidence>
<dbReference type="Proteomes" id="UP000540506">
    <property type="component" value="Unassembled WGS sequence"/>
</dbReference>
<gene>
    <name evidence="4" type="ORF">FHR34_008265</name>
</gene>
<dbReference type="InterPro" id="IPR041468">
    <property type="entry name" value="HTH_ParB/Spo0J"/>
</dbReference>
<feature type="compositionally biased region" description="Polar residues" evidence="2">
    <location>
        <begin position="287"/>
        <end position="297"/>
    </location>
</feature>
<dbReference type="AlphaFoldDB" id="A0A7W7RBY4"/>
<dbReference type="InterPro" id="IPR050336">
    <property type="entry name" value="Chromosome_partition/occlusion"/>
</dbReference>
<dbReference type="PANTHER" id="PTHR33375">
    <property type="entry name" value="CHROMOSOME-PARTITIONING PROTEIN PARB-RELATED"/>
    <property type="match status" value="1"/>
</dbReference>
<feature type="region of interest" description="Disordered" evidence="2">
    <location>
        <begin position="280"/>
        <end position="349"/>
    </location>
</feature>
<dbReference type="SUPFAM" id="SSF110849">
    <property type="entry name" value="ParB/Sulfiredoxin"/>
    <property type="match status" value="1"/>
</dbReference>
<sequence>MPPKTKIYRTPLNQPTPTEATKPKPVASIKVITSLKGVSSAKDSLYQDGVRPGDTVELDLDTLCPSPFNRREMKGVEELAASIEQVGLIHNISFIPADVWLAEYPDTKDKITTPNVLLVGEHRWRAFQLLERKSIPAVLRSDQVGEARLIILIENVRRSQLSILEEAEIYRELQDSGKSLAQIAKEVGETAKGALSKGTVSKRLKLLSLDPQLLDALREGKLRTSAAEHLADLSTPAQQKAALALVLSGMNAIEACNTILTAPQAEEPVDAAEGVEPAVEPAAGDSTEGQIPAQPSGSGAPARSTEPKAAKTSKAPAGGKSSAVAGLVSSRSRAEEVMERERREASADRDAACQRLVENLDVMAAESQDDLLRVFAVAALLPPQQAPAQQRAFRWLQALGRNNGHANAAAFFDAVGKSPDEKEVRAAAFASALAACELRTAGRRQTWGPREVGHVQFLIDVAQYKPETAWELRQVGLSAGGVQ</sequence>
<dbReference type="PANTHER" id="PTHR33375:SF1">
    <property type="entry name" value="CHROMOSOME-PARTITIONING PROTEIN PARB-RELATED"/>
    <property type="match status" value="1"/>
</dbReference>
<dbReference type="InterPro" id="IPR003115">
    <property type="entry name" value="ParB_N"/>
</dbReference>
<feature type="compositionally biased region" description="Basic and acidic residues" evidence="2">
    <location>
        <begin position="332"/>
        <end position="349"/>
    </location>
</feature>
<dbReference type="GO" id="GO:0005694">
    <property type="term" value="C:chromosome"/>
    <property type="evidence" value="ECO:0007669"/>
    <property type="project" value="TreeGrafter"/>
</dbReference>
<evidence type="ECO:0000313" key="4">
    <source>
        <dbReference type="EMBL" id="MBB4929166.1"/>
    </source>
</evidence>